<sequence length="252" mass="28076">MAPPSVTGKSKAASRPNLTKAIMNLAPTAIANRHKTMSSELTLPLAPKEAKTSTDDTLLQGSRELWLAKRLMDLEIYLPLQVSKESSALPGVRYRTKAAIHQQLASKFNQQKEHAGFIVDEGKIKNKIAKMLQHFKLAQWLQHSLVSDSMDKMTWQDVVKEKYTYYFVLEPVWASVSSDGITSYTNSFSNLAENIANDPHSAQHYSDGGSEDERNYVNASSELDQGWIHAHAAAEDDDAEDGVDVEEDEPQE</sequence>
<evidence type="ECO:0000313" key="3">
    <source>
        <dbReference type="Proteomes" id="UP000696485"/>
    </source>
</evidence>
<dbReference type="Proteomes" id="UP000696485">
    <property type="component" value="Unassembled WGS sequence"/>
</dbReference>
<reference evidence="2" key="1">
    <citation type="journal article" date="2020" name="Fungal Divers.">
        <title>Resolving the Mortierellaceae phylogeny through synthesis of multi-gene phylogenetics and phylogenomics.</title>
        <authorList>
            <person name="Vandepol N."/>
            <person name="Liber J."/>
            <person name="Desiro A."/>
            <person name="Na H."/>
            <person name="Kennedy M."/>
            <person name="Barry K."/>
            <person name="Grigoriev I.V."/>
            <person name="Miller A.N."/>
            <person name="O'Donnell K."/>
            <person name="Stajich J.E."/>
            <person name="Bonito G."/>
        </authorList>
    </citation>
    <scope>NUCLEOTIDE SEQUENCE</scope>
    <source>
        <strain evidence="2">NVP1</strain>
    </source>
</reference>
<comment type="caution">
    <text evidence="2">The sequence shown here is derived from an EMBL/GenBank/DDBJ whole genome shotgun (WGS) entry which is preliminary data.</text>
</comment>
<dbReference type="EMBL" id="JAAAUY010001602">
    <property type="protein sequence ID" value="KAF9321806.1"/>
    <property type="molecule type" value="Genomic_DNA"/>
</dbReference>
<accession>A0A9P5S998</accession>
<feature type="region of interest" description="Disordered" evidence="1">
    <location>
        <begin position="231"/>
        <end position="252"/>
    </location>
</feature>
<organism evidence="2 3">
    <name type="scientific">Podila minutissima</name>
    <dbReference type="NCBI Taxonomy" id="64525"/>
    <lineage>
        <taxon>Eukaryota</taxon>
        <taxon>Fungi</taxon>
        <taxon>Fungi incertae sedis</taxon>
        <taxon>Mucoromycota</taxon>
        <taxon>Mortierellomycotina</taxon>
        <taxon>Mortierellomycetes</taxon>
        <taxon>Mortierellales</taxon>
        <taxon>Mortierellaceae</taxon>
        <taxon>Podila</taxon>
    </lineage>
</organism>
<name>A0A9P5S998_9FUNG</name>
<keyword evidence="3" id="KW-1185">Reference proteome</keyword>
<gene>
    <name evidence="2" type="ORF">BG006_002559</name>
</gene>
<evidence type="ECO:0000313" key="2">
    <source>
        <dbReference type="EMBL" id="KAF9321806.1"/>
    </source>
</evidence>
<evidence type="ECO:0000256" key="1">
    <source>
        <dbReference type="SAM" id="MobiDB-lite"/>
    </source>
</evidence>
<proteinExistence type="predicted"/>
<protein>
    <submittedName>
        <fullName evidence="2">Uncharacterized protein</fullName>
    </submittedName>
</protein>
<feature type="compositionally biased region" description="Acidic residues" evidence="1">
    <location>
        <begin position="235"/>
        <end position="252"/>
    </location>
</feature>
<dbReference type="AlphaFoldDB" id="A0A9P5S998"/>